<evidence type="ECO:0000313" key="2">
    <source>
        <dbReference type="EMBL" id="MBF8186788.1"/>
    </source>
</evidence>
<comment type="caution">
    <text evidence="2">The sequence shown here is derived from an EMBL/GenBank/DDBJ whole genome shotgun (WGS) entry which is preliminary data.</text>
</comment>
<keyword evidence="3" id="KW-1185">Reference proteome</keyword>
<reference evidence="2" key="1">
    <citation type="submission" date="2020-11" db="EMBL/GenBank/DDBJ databases">
        <title>Whole-genome analyses of Nonomuraea sp. K274.</title>
        <authorList>
            <person name="Veyisoglu A."/>
        </authorList>
    </citation>
    <scope>NUCLEOTIDE SEQUENCE</scope>
    <source>
        <strain evidence="2">K274</strain>
    </source>
</reference>
<proteinExistence type="predicted"/>
<gene>
    <name evidence="2" type="ORF">ITP53_13760</name>
</gene>
<dbReference type="Proteomes" id="UP000605361">
    <property type="component" value="Unassembled WGS sequence"/>
</dbReference>
<feature type="region of interest" description="Disordered" evidence="1">
    <location>
        <begin position="1"/>
        <end position="45"/>
    </location>
</feature>
<accession>A0A931F0V9</accession>
<sequence length="231" mass="24866">MPPSPDDLASSPMPADGQSPSPGNPQDAPRPSGGGSRRAAPGSRRRRTLLVAAGAVLACLVTTAANAYDNHLFYKTVTEDETRLTTVAAGQTGKVHNIEWKAAVAPTKAPPDSKHGAEVTWLRVDISKKALDASSATMTAEPAEVKLEDRAGRTWTVETQWVGDTPIDRLVVGREYKIQGLAIVPTPVANEVELSFRPSNYKSDTPTEDLFTREGAAKLLPDVDVLRFKRR</sequence>
<evidence type="ECO:0000256" key="1">
    <source>
        <dbReference type="SAM" id="MobiDB-lite"/>
    </source>
</evidence>
<dbReference type="AlphaFoldDB" id="A0A931F0V9"/>
<dbReference type="RefSeq" id="WP_195895759.1">
    <property type="nucleotide sequence ID" value="NZ_JADOGI010000033.1"/>
</dbReference>
<dbReference type="EMBL" id="JADOGI010000033">
    <property type="protein sequence ID" value="MBF8186788.1"/>
    <property type="molecule type" value="Genomic_DNA"/>
</dbReference>
<evidence type="ECO:0000313" key="3">
    <source>
        <dbReference type="Proteomes" id="UP000605361"/>
    </source>
</evidence>
<protein>
    <submittedName>
        <fullName evidence="2">Uncharacterized protein</fullName>
    </submittedName>
</protein>
<name>A0A931F0V9_9ACTN</name>
<organism evidence="2 3">
    <name type="scientific">Nonomuraea cypriaca</name>
    <dbReference type="NCBI Taxonomy" id="1187855"/>
    <lineage>
        <taxon>Bacteria</taxon>
        <taxon>Bacillati</taxon>
        <taxon>Actinomycetota</taxon>
        <taxon>Actinomycetes</taxon>
        <taxon>Streptosporangiales</taxon>
        <taxon>Streptosporangiaceae</taxon>
        <taxon>Nonomuraea</taxon>
    </lineage>
</organism>